<accession>A0ABY9RY53</accession>
<evidence type="ECO:0000256" key="1">
    <source>
        <dbReference type="ARBA" id="ARBA00004651"/>
    </source>
</evidence>
<feature type="domain" description="Major facilitator superfamily (MFS) profile" evidence="8">
    <location>
        <begin position="1"/>
        <end position="419"/>
    </location>
</feature>
<feature type="region of interest" description="Disordered" evidence="6">
    <location>
        <begin position="423"/>
        <end position="442"/>
    </location>
</feature>
<evidence type="ECO:0000259" key="8">
    <source>
        <dbReference type="PROSITE" id="PS50850"/>
    </source>
</evidence>
<dbReference type="InterPro" id="IPR020846">
    <property type="entry name" value="MFS_dom"/>
</dbReference>
<dbReference type="Proteomes" id="UP001250858">
    <property type="component" value="Chromosome"/>
</dbReference>
<evidence type="ECO:0000256" key="7">
    <source>
        <dbReference type="SAM" id="Phobius"/>
    </source>
</evidence>
<dbReference type="InterPro" id="IPR036259">
    <property type="entry name" value="MFS_trans_sf"/>
</dbReference>
<evidence type="ECO:0000313" key="9">
    <source>
        <dbReference type="EMBL" id="WMX46955.1"/>
    </source>
</evidence>
<evidence type="ECO:0000256" key="5">
    <source>
        <dbReference type="ARBA" id="ARBA00023136"/>
    </source>
</evidence>
<evidence type="ECO:0000256" key="6">
    <source>
        <dbReference type="SAM" id="MobiDB-lite"/>
    </source>
</evidence>
<dbReference type="SUPFAM" id="SSF103473">
    <property type="entry name" value="MFS general substrate transporter"/>
    <property type="match status" value="1"/>
</dbReference>
<dbReference type="InterPro" id="IPR011701">
    <property type="entry name" value="MFS"/>
</dbReference>
<feature type="transmembrane region" description="Helical" evidence="7">
    <location>
        <begin position="366"/>
        <end position="388"/>
    </location>
</feature>
<keyword evidence="4 7" id="KW-1133">Transmembrane helix</keyword>
<dbReference type="PROSITE" id="PS50850">
    <property type="entry name" value="MFS"/>
    <property type="match status" value="1"/>
</dbReference>
<reference evidence="9 10" key="1">
    <citation type="submission" date="2023-09" db="EMBL/GenBank/DDBJ databases">
        <title>Complete genome of Streptomyces roseicoloratus T14.</title>
        <authorList>
            <person name="Bashizi T."/>
            <person name="Kim M.-J."/>
            <person name="Lee G."/>
            <person name="Tagele S.B."/>
            <person name="Shin J.-H."/>
        </authorList>
    </citation>
    <scope>NUCLEOTIDE SEQUENCE [LARGE SCALE GENOMIC DNA]</scope>
    <source>
        <strain evidence="9 10">T14</strain>
    </source>
</reference>
<feature type="transmembrane region" description="Helical" evidence="7">
    <location>
        <begin position="218"/>
        <end position="240"/>
    </location>
</feature>
<proteinExistence type="predicted"/>
<dbReference type="CDD" id="cd06173">
    <property type="entry name" value="MFS_MefA_like"/>
    <property type="match status" value="1"/>
</dbReference>
<dbReference type="EMBL" id="CP133762">
    <property type="protein sequence ID" value="WMX46955.1"/>
    <property type="molecule type" value="Genomic_DNA"/>
</dbReference>
<feature type="transmembrane region" description="Helical" evidence="7">
    <location>
        <begin position="252"/>
        <end position="270"/>
    </location>
</feature>
<feature type="transmembrane region" description="Helical" evidence="7">
    <location>
        <begin position="325"/>
        <end position="346"/>
    </location>
</feature>
<name>A0ABY9RY53_9ACTN</name>
<dbReference type="Pfam" id="PF07690">
    <property type="entry name" value="MFS_1"/>
    <property type="match status" value="1"/>
</dbReference>
<comment type="subcellular location">
    <subcellularLocation>
        <location evidence="1">Cell membrane</location>
        <topology evidence="1">Multi-pass membrane protein</topology>
    </subcellularLocation>
</comment>
<feature type="transmembrane region" description="Helical" evidence="7">
    <location>
        <begin position="45"/>
        <end position="69"/>
    </location>
</feature>
<evidence type="ECO:0000313" key="10">
    <source>
        <dbReference type="Proteomes" id="UP001250858"/>
    </source>
</evidence>
<protein>
    <submittedName>
        <fullName evidence="9">MFS transporter</fullName>
    </submittedName>
</protein>
<feature type="transmembrane region" description="Helical" evidence="7">
    <location>
        <begin position="394"/>
        <end position="415"/>
    </location>
</feature>
<organism evidence="9 10">
    <name type="scientific">Streptomyces roseicoloratus</name>
    <dbReference type="NCBI Taxonomy" id="2508722"/>
    <lineage>
        <taxon>Bacteria</taxon>
        <taxon>Bacillati</taxon>
        <taxon>Actinomycetota</taxon>
        <taxon>Actinomycetes</taxon>
        <taxon>Kitasatosporales</taxon>
        <taxon>Streptomycetaceae</taxon>
        <taxon>Streptomyces</taxon>
    </lineage>
</organism>
<dbReference type="Gene3D" id="1.20.1250.20">
    <property type="entry name" value="MFS general substrate transporter like domains"/>
    <property type="match status" value="2"/>
</dbReference>
<evidence type="ECO:0000256" key="4">
    <source>
        <dbReference type="ARBA" id="ARBA00022989"/>
    </source>
</evidence>
<dbReference type="PANTHER" id="PTHR23513:SF18">
    <property type="entry name" value="INTEGRAL MEMBRANE PROTEIN"/>
    <property type="match status" value="1"/>
</dbReference>
<dbReference type="RefSeq" id="WP_128978973.1">
    <property type="nucleotide sequence ID" value="NZ_CP133762.1"/>
</dbReference>
<sequence length="460" mass="47238">MLSVLRNRTYRRLFAAQAVALVGTGLATVALGLLAYDIAGEDASAVLGTALAIKMVAYVGVAPLIGAFADRVPRRALLVTMDASRAVVAPALPFVTQVWQVYVLIFLLQTASAAFTPTFQATIPEVLPAERDYTRALSLSRLAYDLESLVSPALAAALLTLVPYAWLFAGTAAGFAASGALVVSVLLPGPRPVERTGGPYARAAFGTRLFLATPRLRALLALDLVVAAAGSMVLVDTVVLVRDTLGRSAGDVALALGAYGAGSLTVALLLPRVLDRVGDRTLMLPAAFVTTAVLGALAAGTAAAPGAARGTAGHGTAAGPGAGGTWAWAALLAAWLLIGAATSAVLTPGGRLVRRSAGTPDLPAAFAARFSLTHACWLVTYPLAGWLAARAGPAVAAGALTALALAASVAAARLWPRTDPAELRHAHPELPDGHPHLAGTGRRHTHDFRIDVLHPHWPAR</sequence>
<feature type="transmembrane region" description="Helical" evidence="7">
    <location>
        <begin position="282"/>
        <end position="305"/>
    </location>
</feature>
<feature type="compositionally biased region" description="Basic and acidic residues" evidence="6">
    <location>
        <begin position="423"/>
        <end position="435"/>
    </location>
</feature>
<dbReference type="PANTHER" id="PTHR23513">
    <property type="entry name" value="INTEGRAL MEMBRANE EFFLUX PROTEIN-RELATED"/>
    <property type="match status" value="1"/>
</dbReference>
<evidence type="ECO:0000256" key="2">
    <source>
        <dbReference type="ARBA" id="ARBA00022475"/>
    </source>
</evidence>
<feature type="transmembrane region" description="Helical" evidence="7">
    <location>
        <begin position="165"/>
        <end position="187"/>
    </location>
</feature>
<evidence type="ECO:0000256" key="3">
    <source>
        <dbReference type="ARBA" id="ARBA00022692"/>
    </source>
</evidence>
<keyword evidence="5 7" id="KW-0472">Membrane</keyword>
<gene>
    <name evidence="9" type="ORF">RGF97_21990</name>
</gene>
<keyword evidence="3 7" id="KW-0812">Transmembrane</keyword>
<keyword evidence="2" id="KW-1003">Cell membrane</keyword>
<keyword evidence="10" id="KW-1185">Reference proteome</keyword>